<dbReference type="InterPro" id="IPR049560">
    <property type="entry name" value="MeTrfase_RsmB-F_NOP2_cat"/>
</dbReference>
<dbReference type="FunFam" id="3.40.50.150:FF:000271">
    <property type="entry name" value="NOL1/NOP2/Sun family protein"/>
    <property type="match status" value="1"/>
</dbReference>
<dbReference type="GO" id="GO:0000049">
    <property type="term" value="F:tRNA binding"/>
    <property type="evidence" value="ECO:0007669"/>
    <property type="project" value="UniProtKB-KW"/>
</dbReference>
<dbReference type="STRING" id="58919.A0A316YZ63"/>
<evidence type="ECO:0000256" key="9">
    <source>
        <dbReference type="ARBA" id="ARBA00023242"/>
    </source>
</evidence>
<dbReference type="Pfam" id="PF01189">
    <property type="entry name" value="Methyltr_RsmB-F"/>
    <property type="match status" value="1"/>
</dbReference>
<dbReference type="PANTHER" id="PTHR22808:SF1">
    <property type="entry name" value="RNA CYTOSINE-C(5)-METHYLTRANSFERASE NSUN2-RELATED"/>
    <property type="match status" value="1"/>
</dbReference>
<dbReference type="PANTHER" id="PTHR22808">
    <property type="entry name" value="NCL1 YEAST -RELATED NOL1/NOP2/FMU SUN DOMAIN-CONTAINING"/>
    <property type="match status" value="1"/>
</dbReference>
<dbReference type="InterPro" id="IPR001678">
    <property type="entry name" value="MeTrfase_RsmB-F_NOP2_dom"/>
</dbReference>
<comment type="subcellular location">
    <subcellularLocation>
        <location evidence="1">Nucleus</location>
    </subcellularLocation>
</comment>
<feature type="binding site" evidence="10">
    <location>
        <begin position="189"/>
        <end position="195"/>
    </location>
    <ligand>
        <name>S-adenosyl-L-methionine</name>
        <dbReference type="ChEBI" id="CHEBI:59789"/>
    </ligand>
</feature>
<accession>A0A316YZ63</accession>
<dbReference type="OrthoDB" id="6093671at2759"/>
<proteinExistence type="inferred from homology"/>
<gene>
    <name evidence="13" type="ORF">FA09DRAFT_332647</name>
</gene>
<dbReference type="SUPFAM" id="SSF53335">
    <property type="entry name" value="S-adenosyl-L-methionine-dependent methyltransferases"/>
    <property type="match status" value="1"/>
</dbReference>
<keyword evidence="7" id="KW-0819">tRNA processing</keyword>
<organism evidence="13 14">
    <name type="scientific">Tilletiopsis washingtonensis</name>
    <dbReference type="NCBI Taxonomy" id="58919"/>
    <lineage>
        <taxon>Eukaryota</taxon>
        <taxon>Fungi</taxon>
        <taxon>Dikarya</taxon>
        <taxon>Basidiomycota</taxon>
        <taxon>Ustilaginomycotina</taxon>
        <taxon>Exobasidiomycetes</taxon>
        <taxon>Entylomatales</taxon>
        <taxon>Entylomatales incertae sedis</taxon>
        <taxon>Tilletiopsis</taxon>
    </lineage>
</organism>
<dbReference type="InterPro" id="IPR023267">
    <property type="entry name" value="RCMT"/>
</dbReference>
<feature type="binding site" evidence="10">
    <location>
        <position position="285"/>
    </location>
    <ligand>
        <name>S-adenosyl-L-methionine</name>
        <dbReference type="ChEBI" id="CHEBI:59789"/>
    </ligand>
</feature>
<dbReference type="PROSITE" id="PS51686">
    <property type="entry name" value="SAM_MT_RSMB_NOP"/>
    <property type="match status" value="1"/>
</dbReference>
<dbReference type="InterPro" id="IPR029063">
    <property type="entry name" value="SAM-dependent_MTases_sf"/>
</dbReference>
<dbReference type="PRINTS" id="PR02008">
    <property type="entry name" value="RCMTFAMILY"/>
</dbReference>
<evidence type="ECO:0000256" key="4">
    <source>
        <dbReference type="ARBA" id="ARBA00022603"/>
    </source>
</evidence>
<keyword evidence="8 10" id="KW-0694">RNA-binding</keyword>
<evidence type="ECO:0000256" key="1">
    <source>
        <dbReference type="ARBA" id="ARBA00004123"/>
    </source>
</evidence>
<feature type="binding site" evidence="10">
    <location>
        <position position="253"/>
    </location>
    <ligand>
        <name>S-adenosyl-L-methionine</name>
        <dbReference type="ChEBI" id="CHEBI:59789"/>
    </ligand>
</feature>
<dbReference type="Gene3D" id="3.40.50.150">
    <property type="entry name" value="Vaccinia Virus protein VP39"/>
    <property type="match status" value="1"/>
</dbReference>
<reference evidence="13 14" key="1">
    <citation type="journal article" date="2018" name="Mol. Biol. Evol.">
        <title>Broad Genomic Sampling Reveals a Smut Pathogenic Ancestry of the Fungal Clade Ustilaginomycotina.</title>
        <authorList>
            <person name="Kijpornyongpan T."/>
            <person name="Mondo S.J."/>
            <person name="Barry K."/>
            <person name="Sandor L."/>
            <person name="Lee J."/>
            <person name="Lipzen A."/>
            <person name="Pangilinan J."/>
            <person name="LaButti K."/>
            <person name="Hainaut M."/>
            <person name="Henrissat B."/>
            <person name="Grigoriev I.V."/>
            <person name="Spatafora J.W."/>
            <person name="Aime M.C."/>
        </authorList>
    </citation>
    <scope>NUCLEOTIDE SEQUENCE [LARGE SCALE GENOMIC DNA]</scope>
    <source>
        <strain evidence="13 14">MCA 4186</strain>
    </source>
</reference>
<evidence type="ECO:0000259" key="12">
    <source>
        <dbReference type="PROSITE" id="PS51686"/>
    </source>
</evidence>
<dbReference type="GO" id="GO:0005634">
    <property type="term" value="C:nucleus"/>
    <property type="evidence" value="ECO:0007669"/>
    <property type="project" value="UniProtKB-SubCell"/>
</dbReference>
<dbReference type="InterPro" id="IPR023270">
    <property type="entry name" value="RCMT_NCL1"/>
</dbReference>
<feature type="region of interest" description="Disordered" evidence="11">
    <location>
        <begin position="525"/>
        <end position="618"/>
    </location>
</feature>
<keyword evidence="14" id="KW-1185">Reference proteome</keyword>
<dbReference type="PRINTS" id="PR02011">
    <property type="entry name" value="RCMTNCL1"/>
</dbReference>
<comment type="similarity">
    <text evidence="2 10">Belongs to the class I-like SAM-binding methyltransferase superfamily. RsmB/NOP family.</text>
</comment>
<keyword evidence="9" id="KW-0539">Nucleus</keyword>
<feature type="region of interest" description="Disordered" evidence="11">
    <location>
        <begin position="873"/>
        <end position="931"/>
    </location>
</feature>
<dbReference type="GO" id="GO:0005737">
    <property type="term" value="C:cytoplasm"/>
    <property type="evidence" value="ECO:0007669"/>
    <property type="project" value="TreeGrafter"/>
</dbReference>
<evidence type="ECO:0000256" key="7">
    <source>
        <dbReference type="ARBA" id="ARBA00022694"/>
    </source>
</evidence>
<dbReference type="RefSeq" id="XP_025595016.1">
    <property type="nucleotide sequence ID" value="XM_025743545.1"/>
</dbReference>
<evidence type="ECO:0000256" key="8">
    <source>
        <dbReference type="ARBA" id="ARBA00022884"/>
    </source>
</evidence>
<keyword evidence="4 10" id="KW-0489">Methyltransferase</keyword>
<protein>
    <submittedName>
        <fullName evidence="13">S-adenosyl-L-methionine-dependent methyltransferase</fullName>
    </submittedName>
</protein>
<keyword evidence="5 10" id="KW-0808">Transferase</keyword>
<dbReference type="Pfam" id="PF25376">
    <property type="entry name" value="Pre-PUA_NSUN2"/>
    <property type="match status" value="1"/>
</dbReference>
<dbReference type="GeneID" id="37271089"/>
<evidence type="ECO:0000256" key="3">
    <source>
        <dbReference type="ARBA" id="ARBA00022555"/>
    </source>
</evidence>
<dbReference type="EMBL" id="KZ819309">
    <property type="protein sequence ID" value="PWN94737.1"/>
    <property type="molecule type" value="Genomic_DNA"/>
</dbReference>
<dbReference type="GO" id="GO:0016428">
    <property type="term" value="F:tRNA (cytidine-5-)-methyltransferase activity"/>
    <property type="evidence" value="ECO:0007669"/>
    <property type="project" value="InterPro"/>
</dbReference>
<name>A0A316YZ63_9BASI</name>
<keyword evidence="3" id="KW-0820">tRNA-binding</keyword>
<evidence type="ECO:0000256" key="10">
    <source>
        <dbReference type="PROSITE-ProRule" id="PRU01023"/>
    </source>
</evidence>
<dbReference type="CDD" id="cd02440">
    <property type="entry name" value="AdoMet_MTases"/>
    <property type="match status" value="1"/>
</dbReference>
<dbReference type="InterPro" id="IPR018314">
    <property type="entry name" value="RsmB/NOL1/NOP2-like_CS"/>
</dbReference>
<feature type="binding site" evidence="10">
    <location>
        <position position="226"/>
    </location>
    <ligand>
        <name>S-adenosyl-L-methionine</name>
        <dbReference type="ChEBI" id="CHEBI:59789"/>
    </ligand>
</feature>
<evidence type="ECO:0000313" key="14">
    <source>
        <dbReference type="Proteomes" id="UP000245946"/>
    </source>
</evidence>
<feature type="active site" description="Nucleophile" evidence="10">
    <location>
        <position position="338"/>
    </location>
</feature>
<feature type="compositionally biased region" description="Low complexity" evidence="11">
    <location>
        <begin position="410"/>
        <end position="431"/>
    </location>
</feature>
<evidence type="ECO:0000256" key="11">
    <source>
        <dbReference type="SAM" id="MobiDB-lite"/>
    </source>
</evidence>
<feature type="region of interest" description="Disordered" evidence="11">
    <location>
        <begin position="394"/>
        <end position="431"/>
    </location>
</feature>
<evidence type="ECO:0000256" key="5">
    <source>
        <dbReference type="ARBA" id="ARBA00022679"/>
    </source>
</evidence>
<feature type="compositionally biased region" description="Basic and acidic residues" evidence="11">
    <location>
        <begin position="399"/>
        <end position="409"/>
    </location>
</feature>
<dbReference type="InterPro" id="IPR057285">
    <property type="entry name" value="Pre-PUA_NSUN2"/>
</dbReference>
<feature type="compositionally biased region" description="Gly residues" evidence="11">
    <location>
        <begin position="9"/>
        <end position="26"/>
    </location>
</feature>
<feature type="domain" description="SAM-dependent MTase RsmB/NOP-type" evidence="12">
    <location>
        <begin position="71"/>
        <end position="505"/>
    </location>
</feature>
<evidence type="ECO:0000256" key="2">
    <source>
        <dbReference type="ARBA" id="ARBA00007494"/>
    </source>
</evidence>
<dbReference type="Proteomes" id="UP000245946">
    <property type="component" value="Unassembled WGS sequence"/>
</dbReference>
<keyword evidence="6 10" id="KW-0949">S-adenosyl-L-methionine</keyword>
<sequence length="931" mass="101015">MARGRGRGGGRGGGRGRGGSRGGGSQGRSSERSGAPAGGEYSTQPIEMDNKVFESYYLGQGILPADEWLPFLESMRAPLPTTFRITPGKHTTPMVQQEMRDVFLPALTGVQHEGEAVPPPTALDWYPHGLGWQIDVKKSVLRKEEQFKKFQQWLVHETLTGSISRQEAVSMIPPLFLDVKPHHIVMDMCAAPGSKTAQLIEALHSPTSSAYDSFDPMPPGVIVANDSDNKRAHMLVHQSARLPSPNIIVTNCDATMWPRVEVPWRAEGSDQTVSRPLRFDRVLADVPCSGDGTMRKNITIWREWRAGNGLSLHALQLRILLKGLSVLRPGGRLVYSTCSLNPIENEAVVSAALRELGADPANGVAGKLRVVDVSDLYPMLKRCKGLTHWRVAPGSGRHLTKEEPKEEKASTAPAADATAPAEAGEASAAAAPAPGSAEYLAALPTTRWVESYEALQAVDKSLASRTPRTAWPCGQEKAMGLEHAMRVYPHHQNTGGFFVCVLELEGERDEEGQAAGMIRAMEAKDRQVEAEAGPSTSAELQGEASSSAAASSIKRALSPSADAEEPEGKRLREDEPQEDAAEADLVVADPNASIKPDNHAAARATRGKKNDRDEGYGMPGGVPWKEDPFTFVDWRNAQTQSVLDFYGVKPEFPKHNFLVRNLEGEPLRTVYMTSSSVRAIVSSGGPGINGHPSLNPRKMRMLNCGVKTLARQEAGKDKQLECRWRAIADGAPVIRPMVRDEMIARAELSDLAFLIKNHYPTLESTPDSPFFREMRTRKMGSYFADFVPGEHEGTKLSTTLNYPVWRAVASINLMLDKQEKSALSCRIFGRDLSTETGERQFVAHPNQRAAMRQKAEAAALEQRKADELEQMQMEMADAAASSSAAGATSAPAALSAPEPAAEDPEQAAAVEATEAEVAEEGQAVPLEQSDA</sequence>
<evidence type="ECO:0000256" key="6">
    <source>
        <dbReference type="ARBA" id="ARBA00022691"/>
    </source>
</evidence>
<feature type="compositionally biased region" description="Low complexity" evidence="11">
    <location>
        <begin position="873"/>
        <end position="899"/>
    </location>
</feature>
<dbReference type="AlphaFoldDB" id="A0A316YZ63"/>
<dbReference type="PROSITE" id="PS01153">
    <property type="entry name" value="NOL1_NOP2_SUN"/>
    <property type="match status" value="1"/>
</dbReference>
<evidence type="ECO:0000313" key="13">
    <source>
        <dbReference type="EMBL" id="PWN94737.1"/>
    </source>
</evidence>
<feature type="region of interest" description="Disordered" evidence="11">
    <location>
        <begin position="1"/>
        <end position="45"/>
    </location>
</feature>
<dbReference type="GO" id="GO:0030488">
    <property type="term" value="P:tRNA methylation"/>
    <property type="evidence" value="ECO:0007669"/>
    <property type="project" value="TreeGrafter"/>
</dbReference>
<dbReference type="InterPro" id="IPR057286">
    <property type="entry name" value="PUA_NSUN2"/>
</dbReference>
<dbReference type="Pfam" id="PF25378">
    <property type="entry name" value="PUA_NSUN2"/>
    <property type="match status" value="1"/>
</dbReference>